<feature type="chain" id="PRO_5046073591" evidence="1">
    <location>
        <begin position="36"/>
        <end position="120"/>
    </location>
</feature>
<keyword evidence="1" id="KW-0732">Signal</keyword>
<dbReference type="InterPro" id="IPR021307">
    <property type="entry name" value="DUF2884"/>
</dbReference>
<dbReference type="RefSeq" id="WP_242287066.1">
    <property type="nucleotide sequence ID" value="NZ_JAKKSL010000003.1"/>
</dbReference>
<organism evidence="2 3">
    <name type="scientific">Colwellia maritima</name>
    <dbReference type="NCBI Taxonomy" id="2912588"/>
    <lineage>
        <taxon>Bacteria</taxon>
        <taxon>Pseudomonadati</taxon>
        <taxon>Pseudomonadota</taxon>
        <taxon>Gammaproteobacteria</taxon>
        <taxon>Alteromonadales</taxon>
        <taxon>Colwelliaceae</taxon>
        <taxon>Colwellia</taxon>
    </lineage>
</organism>
<reference evidence="2" key="1">
    <citation type="submission" date="2022-01" db="EMBL/GenBank/DDBJ databases">
        <title>Colwellia maritima, isolated from seawater.</title>
        <authorList>
            <person name="Kristyanto S."/>
            <person name="Jung J."/>
            <person name="Jeon C.O."/>
        </authorList>
    </citation>
    <scope>NUCLEOTIDE SEQUENCE</scope>
    <source>
        <strain evidence="2">MSW7</strain>
    </source>
</reference>
<sequence length="120" mass="13188">MNHKIKLTLLPKTLLPKTLIAASLVSLFSTSAVYAHSSCDVDMKAGMTVDKSKLEFFESENKKNTLYTIDNKHNLTVRGKAISLNSSQQALVEQYASHIRTTIPQARKVAIEGVDLAIEG</sequence>
<dbReference type="Pfam" id="PF11101">
    <property type="entry name" value="DUF2884"/>
    <property type="match status" value="1"/>
</dbReference>
<protein>
    <submittedName>
        <fullName evidence="2">YggN family protein</fullName>
    </submittedName>
</protein>
<keyword evidence="3" id="KW-1185">Reference proteome</keyword>
<evidence type="ECO:0000313" key="2">
    <source>
        <dbReference type="EMBL" id="MCI2284583.1"/>
    </source>
</evidence>
<dbReference type="Proteomes" id="UP001139646">
    <property type="component" value="Unassembled WGS sequence"/>
</dbReference>
<dbReference type="EMBL" id="JAKKSL010000003">
    <property type="protein sequence ID" value="MCI2284583.1"/>
    <property type="molecule type" value="Genomic_DNA"/>
</dbReference>
<feature type="signal peptide" evidence="1">
    <location>
        <begin position="1"/>
        <end position="35"/>
    </location>
</feature>
<evidence type="ECO:0000313" key="3">
    <source>
        <dbReference type="Proteomes" id="UP001139646"/>
    </source>
</evidence>
<proteinExistence type="predicted"/>
<evidence type="ECO:0000256" key="1">
    <source>
        <dbReference type="SAM" id="SignalP"/>
    </source>
</evidence>
<name>A0ABS9X2W2_9GAMM</name>
<gene>
    <name evidence="2" type="ORF">L3081_15760</name>
</gene>
<comment type="caution">
    <text evidence="2">The sequence shown here is derived from an EMBL/GenBank/DDBJ whole genome shotgun (WGS) entry which is preliminary data.</text>
</comment>
<accession>A0ABS9X2W2</accession>